<dbReference type="OrthoDB" id="1031446at2"/>
<evidence type="ECO:0000259" key="1">
    <source>
        <dbReference type="Pfam" id="PF15560"/>
    </source>
</evidence>
<dbReference type="Proteomes" id="UP000095614">
    <property type="component" value="Unassembled WGS sequence"/>
</dbReference>
<sequence length="140" mass="16413">MEIILNVVYGGNNLAETTTAPIVREVRRMLKKSFYYFDNEAVKQIKLFLFFNGDITSYCDSTGVYQSKYFSKKKEFVANLCFDDKKWSGHKLEDANFFLSELVKLLLQCGVLLRLKLEKINYSFNMNEYERCIDIKTVLP</sequence>
<name>A0A174P703_BACUN</name>
<evidence type="ECO:0000313" key="3">
    <source>
        <dbReference type="Proteomes" id="UP000095614"/>
    </source>
</evidence>
<dbReference type="Pfam" id="PF15560">
    <property type="entry name" value="Imm12"/>
    <property type="match status" value="1"/>
</dbReference>
<dbReference type="InterPro" id="IPR029088">
    <property type="entry name" value="Imm12"/>
</dbReference>
<protein>
    <recommendedName>
        <fullName evidence="1">Immunity protein 12 domain-containing protein</fullName>
    </recommendedName>
</protein>
<dbReference type="AlphaFoldDB" id="A0A174P703"/>
<organism evidence="2 3">
    <name type="scientific">Bacteroides uniformis</name>
    <dbReference type="NCBI Taxonomy" id="820"/>
    <lineage>
        <taxon>Bacteria</taxon>
        <taxon>Pseudomonadati</taxon>
        <taxon>Bacteroidota</taxon>
        <taxon>Bacteroidia</taxon>
        <taxon>Bacteroidales</taxon>
        <taxon>Bacteroidaceae</taxon>
        <taxon>Bacteroides</taxon>
    </lineage>
</organism>
<dbReference type="EMBL" id="CZAF01000014">
    <property type="protein sequence ID" value="CUP55676.1"/>
    <property type="molecule type" value="Genomic_DNA"/>
</dbReference>
<proteinExistence type="predicted"/>
<gene>
    <name evidence="2" type="ORF">ERS852462_04000</name>
</gene>
<feature type="domain" description="Immunity protein 12" evidence="1">
    <location>
        <begin position="1"/>
        <end position="129"/>
    </location>
</feature>
<reference evidence="2 3" key="1">
    <citation type="submission" date="2015-09" db="EMBL/GenBank/DDBJ databases">
        <authorList>
            <consortium name="Pathogen Informatics"/>
        </authorList>
    </citation>
    <scope>NUCLEOTIDE SEQUENCE [LARGE SCALE GENOMIC DNA]</scope>
    <source>
        <strain evidence="2 3">2789STDY5834847</strain>
    </source>
</reference>
<dbReference type="GeneID" id="93448882"/>
<accession>A0A174P703</accession>
<evidence type="ECO:0000313" key="2">
    <source>
        <dbReference type="EMBL" id="CUP55676.1"/>
    </source>
</evidence>
<dbReference type="RefSeq" id="WP_007832794.1">
    <property type="nucleotide sequence ID" value="NZ_BAABZM010000001.1"/>
</dbReference>